<evidence type="ECO:0000313" key="4">
    <source>
        <dbReference type="Proteomes" id="UP000054007"/>
    </source>
</evidence>
<feature type="region of interest" description="Disordered" evidence="2">
    <location>
        <begin position="1"/>
        <end position="309"/>
    </location>
</feature>
<dbReference type="GO" id="GO:1902412">
    <property type="term" value="P:regulation of mitotic cytokinesis"/>
    <property type="evidence" value="ECO:0007669"/>
    <property type="project" value="InterPro"/>
</dbReference>
<sequence>MTLPGTTSDSQEPESWDDEFELDDPGPSTSRRQHDPDEDDTDFGWGEDDEDKTLTARTRVVRPPSPPPPVPPLPAGIQSPTVSVFSSSNSTTQLRPTVSRTSAGKSGSSFSNLPPSPPIHQERRRLKKKSRLPQDGVYEMQEYPMSDEDLPIRPTTPPPTTSPILQRIGSVKNRFSGKKKRVSSTPSDVVLNEESTPRPATPPSQSKSWFFRPQDADPNQSPKLNKRKSFGLVRKGDLPSDLEDALNDRYGGLGLGRAGNANHSGTDSTPPSSREGSRSWMGNMRRISLSKQHKRGVSVASGEPPPLLPPIELRPPSPMFDLEGVSQHAQDSSDGTISSYDSIHSNGATPSAVANALKLIPGTNAASLGRNTTSTIKEPSAVLRRNSLGDLKIPARISQAQVGLRRDLSMVREFAKSVDELKDLQLRYADLQEQVQALISAQPKITPRSVSPSIFRPRSRSNTQTQTRAPTAQAITNNYNSISSRYNIAWECAELLIELGGGAPAPSTSASAPAMSSTQSEPPQSSSSRKSRERAITLTGDDRERDSPTPKPPEAAPAPAPMAWRASTGRHDLSSRQLLLLRDMLNQPPTSPTGGLPARSDSRLSTNREWRWGDAMSSTVTLPSEENASSVDVNATPSAKKKKRSSKMGMSGIRDMLRSLKGQATAAASASGSSAGVSKPPTYGRRRAKTSSGPEIFDPLSRPTTPYNTNNSLASLGRPSPRRPSLASIFRIGKATSSKTSVAEASQSNLDLGSGSNSSGSSHHDGWDDVDEDLIPQLASLSAGDTIRVRRGLFDDSNRLSHVEEEGARQHRNRHMNHEHQTPTSGSTLAMLKSASLRSIPESRLAMTPENIKPLLENAREVKRQLTECLGELRFLLDAYR</sequence>
<feature type="compositionally biased region" description="Acidic residues" evidence="2">
    <location>
        <begin position="36"/>
        <end position="51"/>
    </location>
</feature>
<reference evidence="3 4" key="1">
    <citation type="journal article" date="2015" name="Fungal Genet. Biol.">
        <title>Evolution of novel wood decay mechanisms in Agaricales revealed by the genome sequences of Fistulina hepatica and Cylindrobasidium torrendii.</title>
        <authorList>
            <person name="Floudas D."/>
            <person name="Held B.W."/>
            <person name="Riley R."/>
            <person name="Nagy L.G."/>
            <person name="Koehler G."/>
            <person name="Ransdell A.S."/>
            <person name="Younus H."/>
            <person name="Chow J."/>
            <person name="Chiniquy J."/>
            <person name="Lipzen A."/>
            <person name="Tritt A."/>
            <person name="Sun H."/>
            <person name="Haridas S."/>
            <person name="LaButti K."/>
            <person name="Ohm R.A."/>
            <person name="Kues U."/>
            <person name="Blanchette R.A."/>
            <person name="Grigoriev I.V."/>
            <person name="Minto R.E."/>
            <person name="Hibbett D.S."/>
        </authorList>
    </citation>
    <scope>NUCLEOTIDE SEQUENCE [LARGE SCALE GENOMIC DNA]</scope>
    <source>
        <strain evidence="3 4">FP15055 ss-10</strain>
    </source>
</reference>
<feature type="compositionally biased region" description="Polar residues" evidence="2">
    <location>
        <begin position="263"/>
        <end position="274"/>
    </location>
</feature>
<feature type="region of interest" description="Disordered" evidence="2">
    <location>
        <begin position="446"/>
        <end position="472"/>
    </location>
</feature>
<feature type="region of interest" description="Disordered" evidence="2">
    <location>
        <begin position="585"/>
        <end position="724"/>
    </location>
</feature>
<dbReference type="Proteomes" id="UP000054007">
    <property type="component" value="Unassembled WGS sequence"/>
</dbReference>
<feature type="region of interest" description="Disordered" evidence="2">
    <location>
        <begin position="736"/>
        <end position="770"/>
    </location>
</feature>
<feature type="region of interest" description="Disordered" evidence="2">
    <location>
        <begin position="807"/>
        <end position="826"/>
    </location>
</feature>
<feature type="compositionally biased region" description="Polar residues" evidence="2">
    <location>
        <begin position="1"/>
        <end position="10"/>
    </location>
</feature>
<evidence type="ECO:0000256" key="1">
    <source>
        <dbReference type="SAM" id="Coils"/>
    </source>
</evidence>
<dbReference type="AlphaFoldDB" id="A0A0D7BCA7"/>
<keyword evidence="4" id="KW-1185">Reference proteome</keyword>
<dbReference type="OrthoDB" id="2554322at2759"/>
<feature type="compositionally biased region" description="Low complexity" evidence="2">
    <location>
        <begin position="79"/>
        <end position="92"/>
    </location>
</feature>
<accession>A0A0D7BCA7</accession>
<feature type="coiled-coil region" evidence="1">
    <location>
        <begin position="414"/>
        <end position="441"/>
    </location>
</feature>
<feature type="compositionally biased region" description="Low complexity" evidence="2">
    <location>
        <begin position="748"/>
        <end position="761"/>
    </location>
</feature>
<evidence type="ECO:0000313" key="3">
    <source>
        <dbReference type="EMBL" id="KIY67789.1"/>
    </source>
</evidence>
<dbReference type="Pfam" id="PF20162">
    <property type="entry name" value="Etd1"/>
    <property type="match status" value="1"/>
</dbReference>
<name>A0A0D7BCA7_9AGAR</name>
<feature type="compositionally biased region" description="Low complexity" evidence="2">
    <location>
        <begin position="504"/>
        <end position="528"/>
    </location>
</feature>
<protein>
    <submittedName>
        <fullName evidence="3">Uncharacterized protein</fullName>
    </submittedName>
</protein>
<organism evidence="3 4">
    <name type="scientific">Cylindrobasidium torrendii FP15055 ss-10</name>
    <dbReference type="NCBI Taxonomy" id="1314674"/>
    <lineage>
        <taxon>Eukaryota</taxon>
        <taxon>Fungi</taxon>
        <taxon>Dikarya</taxon>
        <taxon>Basidiomycota</taxon>
        <taxon>Agaricomycotina</taxon>
        <taxon>Agaricomycetes</taxon>
        <taxon>Agaricomycetidae</taxon>
        <taxon>Agaricales</taxon>
        <taxon>Marasmiineae</taxon>
        <taxon>Physalacriaceae</taxon>
        <taxon>Cylindrobasidium</taxon>
    </lineage>
</organism>
<feature type="compositionally biased region" description="Pro residues" evidence="2">
    <location>
        <begin position="63"/>
        <end position="74"/>
    </location>
</feature>
<proteinExistence type="predicted"/>
<dbReference type="GO" id="GO:0005096">
    <property type="term" value="F:GTPase activator activity"/>
    <property type="evidence" value="ECO:0007669"/>
    <property type="project" value="InterPro"/>
</dbReference>
<feature type="compositionally biased region" description="Pro residues" evidence="2">
    <location>
        <begin position="549"/>
        <end position="560"/>
    </location>
</feature>
<feature type="compositionally biased region" description="Low complexity" evidence="2">
    <location>
        <begin position="463"/>
        <end position="472"/>
    </location>
</feature>
<dbReference type="InterPro" id="IPR045342">
    <property type="entry name" value="Etd1"/>
</dbReference>
<keyword evidence="1" id="KW-0175">Coiled coil</keyword>
<feature type="compositionally biased region" description="Polar residues" evidence="2">
    <location>
        <begin position="616"/>
        <end position="637"/>
    </location>
</feature>
<feature type="compositionally biased region" description="Polar residues" evidence="2">
    <location>
        <begin position="702"/>
        <end position="714"/>
    </location>
</feature>
<feature type="compositionally biased region" description="Acidic residues" evidence="2">
    <location>
        <begin position="11"/>
        <end position="24"/>
    </location>
</feature>
<evidence type="ECO:0000256" key="2">
    <source>
        <dbReference type="SAM" id="MobiDB-lite"/>
    </source>
</evidence>
<feature type="compositionally biased region" description="Low complexity" evidence="2">
    <location>
        <begin position="666"/>
        <end position="678"/>
    </location>
</feature>
<gene>
    <name evidence="3" type="ORF">CYLTODRAFT_490352</name>
</gene>
<feature type="compositionally biased region" description="Basic and acidic residues" evidence="2">
    <location>
        <begin position="600"/>
        <end position="612"/>
    </location>
</feature>
<feature type="compositionally biased region" description="Basic residues" evidence="2">
    <location>
        <begin position="122"/>
        <end position="131"/>
    </location>
</feature>
<feature type="compositionally biased region" description="Polar residues" evidence="2">
    <location>
        <begin position="736"/>
        <end position="747"/>
    </location>
</feature>
<feature type="compositionally biased region" description="Polar residues" evidence="2">
    <location>
        <begin position="93"/>
        <end position="113"/>
    </location>
</feature>
<dbReference type="EMBL" id="KN880517">
    <property type="protein sequence ID" value="KIY67789.1"/>
    <property type="molecule type" value="Genomic_DNA"/>
</dbReference>
<feature type="region of interest" description="Disordered" evidence="2">
    <location>
        <begin position="504"/>
        <end position="563"/>
    </location>
</feature>